<evidence type="ECO:0000256" key="1">
    <source>
        <dbReference type="SAM" id="MobiDB-lite"/>
    </source>
</evidence>
<comment type="caution">
    <text evidence="2">The sequence shown here is derived from an EMBL/GenBank/DDBJ whole genome shotgun (WGS) entry which is preliminary data.</text>
</comment>
<accession>A0A502EKI4</accession>
<sequence length="245" mass="26355">MAAQGRGGALTQEEAPPDSPDPTWRPERAHTDWLCNTLAVSGPNEEVTRFSAAAAGAGVIPWQLDLAALEEEFLLPMVAPPDGVPAISLAGAKLLARRLREAVAVNHQRALSRLDTDRSCPLDLHRLLPVPAAILRLGPEEPASRDWLLGHWGLTRPLRHVEVLPGKLDGRRKKMAELRVGFWSADWSPWQAVLRLRRKWPALAFALTPDYAPGGADGQAARVVGAGASEGGGSSSVSRGRVHRG</sequence>
<gene>
    <name evidence="2" type="ORF">EAH89_29500</name>
</gene>
<reference evidence="2 3" key="1">
    <citation type="journal article" date="2019" name="Environ. Microbiol.">
        <title>Species interactions and distinct microbial communities in high Arctic permafrost affected cryosols are associated with the CH4 and CO2 gas fluxes.</title>
        <authorList>
            <person name="Altshuler I."/>
            <person name="Hamel J."/>
            <person name="Turney S."/>
            <person name="Magnuson E."/>
            <person name="Levesque R."/>
            <person name="Greer C."/>
            <person name="Whyte L.G."/>
        </authorList>
    </citation>
    <scope>NUCLEOTIDE SEQUENCE [LARGE SCALE GENOMIC DNA]</scope>
    <source>
        <strain evidence="2 3">S9.3B</strain>
    </source>
</reference>
<dbReference type="AlphaFoldDB" id="A0A502EKI4"/>
<dbReference type="OrthoDB" id="7240222at2"/>
<proteinExistence type="predicted"/>
<dbReference type="Proteomes" id="UP000317078">
    <property type="component" value="Unassembled WGS sequence"/>
</dbReference>
<feature type="region of interest" description="Disordered" evidence="1">
    <location>
        <begin position="1"/>
        <end position="28"/>
    </location>
</feature>
<keyword evidence="3" id="KW-1185">Reference proteome</keyword>
<feature type="region of interest" description="Disordered" evidence="1">
    <location>
        <begin position="225"/>
        <end position="245"/>
    </location>
</feature>
<protein>
    <submittedName>
        <fullName evidence="2">Uncharacterized protein</fullName>
    </submittedName>
</protein>
<organism evidence="2 3">
    <name type="scientific">Muricoccus nepalensis</name>
    <dbReference type="NCBI Taxonomy" id="1854500"/>
    <lineage>
        <taxon>Bacteria</taxon>
        <taxon>Pseudomonadati</taxon>
        <taxon>Pseudomonadota</taxon>
        <taxon>Alphaproteobacteria</taxon>
        <taxon>Acetobacterales</taxon>
        <taxon>Roseomonadaceae</taxon>
        <taxon>Muricoccus</taxon>
    </lineage>
</organism>
<evidence type="ECO:0000313" key="3">
    <source>
        <dbReference type="Proteomes" id="UP000317078"/>
    </source>
</evidence>
<name>A0A502EKI4_9PROT</name>
<dbReference type="EMBL" id="RCZP01000078">
    <property type="protein sequence ID" value="TPG38235.1"/>
    <property type="molecule type" value="Genomic_DNA"/>
</dbReference>
<evidence type="ECO:0000313" key="2">
    <source>
        <dbReference type="EMBL" id="TPG38235.1"/>
    </source>
</evidence>
<dbReference type="RefSeq" id="WP_140887600.1">
    <property type="nucleotide sequence ID" value="NZ_RCZP01000078.1"/>
</dbReference>